<reference evidence="1" key="1">
    <citation type="submission" date="2019-06" db="EMBL/GenBank/DDBJ databases">
        <title>Complete genome sequence of Aeromonas hydrophila bacteriophage PS1.</title>
        <authorList>
            <person name="Rai S."/>
            <person name="Tyagi A."/>
            <person name="Kumar N."/>
            <person name="Singh N."/>
        </authorList>
    </citation>
    <scope>NUCLEOTIDE SEQUENCE [LARGE SCALE GENOMIC DNA]</scope>
</reference>
<protein>
    <submittedName>
        <fullName evidence="1">Uncharacterized protein</fullName>
    </submittedName>
</protein>
<keyword evidence="2" id="KW-1185">Reference proteome</keyword>
<dbReference type="Proteomes" id="UP000317703">
    <property type="component" value="Segment"/>
</dbReference>
<evidence type="ECO:0000313" key="2">
    <source>
        <dbReference type="Proteomes" id="UP000317703"/>
    </source>
</evidence>
<dbReference type="EMBL" id="MN032614">
    <property type="protein sequence ID" value="QDJ96782.1"/>
    <property type="molecule type" value="Genomic_DNA"/>
</dbReference>
<gene>
    <name evidence="1" type="ORF">PS1_0023</name>
</gene>
<evidence type="ECO:0000313" key="1">
    <source>
        <dbReference type="EMBL" id="QDJ96782.1"/>
    </source>
</evidence>
<proteinExistence type="predicted"/>
<name>A0A514TUU5_9CAUD</name>
<accession>A0A514TUU5</accession>
<sequence length="194" mass="22668">MFKNVNEIVQYKEQIKQVIHDITSPKAESKEVDINIKEIQEVLRISFIDLRGDHKVVKFDLIKNIFDSGEQQLASIKNISTFTELDFFANGEVMKESVDACYELFFITFVTRLVSNSVYVVHDVFKGNLLLDFLKSGQLKGLDIKNTTRTVKYTVFDKHENVVWETSMSNRTGCKHFKLIGDLNWLINRNWYFQ</sequence>
<organism evidence="1 2">
    <name type="scientific">Aeromonas phage PS1</name>
    <dbReference type="NCBI Taxonomy" id="2591406"/>
    <lineage>
        <taxon>Viruses</taxon>
        <taxon>Duplodnaviria</taxon>
        <taxon>Heunggongvirae</taxon>
        <taxon>Uroviricota</taxon>
        <taxon>Caudoviricetes</taxon>
        <taxon>Chimalliviridae</taxon>
        <taxon>Ferozepurvirus</taxon>
        <taxon>Ferozepurvirus PS1</taxon>
    </lineage>
</organism>